<gene>
    <name evidence="1" type="ORF">FSB64_31870</name>
</gene>
<accession>A0ABX2NV92</accession>
<dbReference type="RefSeq" id="WP_176369026.1">
    <property type="nucleotide sequence ID" value="NZ_VOMC01000044.1"/>
</dbReference>
<sequence length="80" mass="8769">MSHAFLKVTHHLTSRSSTWLRTVTAAIIAALASLTPAKVVVAAQHFVAGLSDNKLAKETGSTAFTRMKFRLFNRIRDTSL</sequence>
<organism evidence="1 2">
    <name type="scientific">Paraburkholderia youngii</name>
    <dbReference type="NCBI Taxonomy" id="2782701"/>
    <lineage>
        <taxon>Bacteria</taxon>
        <taxon>Pseudomonadati</taxon>
        <taxon>Pseudomonadota</taxon>
        <taxon>Betaproteobacteria</taxon>
        <taxon>Burkholderiales</taxon>
        <taxon>Burkholderiaceae</taxon>
        <taxon>Paraburkholderia</taxon>
    </lineage>
</organism>
<name>A0ABX2NV92_9BURK</name>
<keyword evidence="2" id="KW-1185">Reference proteome</keyword>
<proteinExistence type="predicted"/>
<dbReference type="EMBL" id="VOMC01000044">
    <property type="protein sequence ID" value="NVI08262.1"/>
    <property type="molecule type" value="Genomic_DNA"/>
</dbReference>
<protein>
    <submittedName>
        <fullName evidence="1">Uncharacterized protein</fullName>
    </submittedName>
</protein>
<dbReference type="Proteomes" id="UP000821598">
    <property type="component" value="Unassembled WGS sequence"/>
</dbReference>
<evidence type="ECO:0000313" key="2">
    <source>
        <dbReference type="Proteomes" id="UP000821598"/>
    </source>
</evidence>
<reference evidence="1 2" key="1">
    <citation type="submission" date="2019-08" db="EMBL/GenBank/DDBJ databases">
        <title>Paraburkholderia simonii sp. nov. and P. youngii sp. nov. Brazilian and Mexican Mimosa-associated rhizobia.</title>
        <authorList>
            <person name="Mavima L."/>
            <person name="Beukes C.W."/>
            <person name="Palmer M."/>
            <person name="De Meyer S.E."/>
            <person name="James E.K."/>
            <person name="Maluk M."/>
            <person name="Avontuur J.R."/>
            <person name="Chan W.Y."/>
            <person name="Venter S.N."/>
            <person name="Steenkamp E.T."/>
        </authorList>
    </citation>
    <scope>NUCLEOTIDE SEQUENCE [LARGE SCALE GENOMIC DNA]</scope>
    <source>
        <strain evidence="1 2">JPY454</strain>
    </source>
</reference>
<evidence type="ECO:0000313" key="1">
    <source>
        <dbReference type="EMBL" id="NVI08262.1"/>
    </source>
</evidence>
<comment type="caution">
    <text evidence="1">The sequence shown here is derived from an EMBL/GenBank/DDBJ whole genome shotgun (WGS) entry which is preliminary data.</text>
</comment>